<dbReference type="InterPro" id="IPR021858">
    <property type="entry name" value="Fun_TF"/>
</dbReference>
<evidence type="ECO:0000256" key="2">
    <source>
        <dbReference type="ARBA" id="ARBA00022833"/>
    </source>
</evidence>
<sequence length="574" mass="64388">MPPQTLILEFQSLKRTRRYGSKVRTGCLTCKSRRIKCDETKPACLRCTSTRRLCDGYGESGAKQPKRSSHNVASLLQNTPVTQSWPEEGLPYLEFYYHCAIRTLSNRFDNNFWSRTVLQMARSEQCIRHALVALGYLAKTEPGNLKHAHARLKQQDQKLNLYYSKAVGSLVERLAEPLCTVEIGLVACLLFVCIEFIRGNFMTAFTHLHSGLKILSELPTIRTHGLCPRTPQQISPKADTVRFSASNGLLNETLIPMFMRNITPAMLFGAPIEDLFEIPIPDPSIFDIPFSTLYDLQMSSFQLRNASALFARKMATTIFIKVPLTPEDFAQQSQLLEAHHAWFRAMQKLEQAAFLAHEDEIMAAALKLGYYSTYILIDCAMSLRQVNFDAHLDYFKAINHNAKIILDSMGIVTPPLPVSSGTRRGLSRKYASALKAAGSRNTTAGVHFTFEISVVPPLHFVATRCRHPLVRREAVALLKTNPPREGLWDVDTHIAVAERVIAIEESVLDPATGWPAESARLWCSVHDGKGYSDGKILVTFAFADWADQRVPQANDLRHPNGGDRSDAQWTEKIG</sequence>
<dbReference type="GO" id="GO:0000981">
    <property type="term" value="F:DNA-binding transcription factor activity, RNA polymerase II-specific"/>
    <property type="evidence" value="ECO:0007669"/>
    <property type="project" value="InterPro"/>
</dbReference>
<dbReference type="Proteomes" id="UP000799764">
    <property type="component" value="Unassembled WGS sequence"/>
</dbReference>
<dbReference type="InterPro" id="IPR036864">
    <property type="entry name" value="Zn2-C6_fun-type_DNA-bd_sf"/>
</dbReference>
<evidence type="ECO:0000313" key="10">
    <source>
        <dbReference type="Proteomes" id="UP000799764"/>
    </source>
</evidence>
<dbReference type="InterPro" id="IPR052360">
    <property type="entry name" value="Transcr_Regulatory_Proteins"/>
</dbReference>
<dbReference type="Pfam" id="PF00172">
    <property type="entry name" value="Zn_clus"/>
    <property type="match status" value="1"/>
</dbReference>
<evidence type="ECO:0000256" key="4">
    <source>
        <dbReference type="ARBA" id="ARBA00023125"/>
    </source>
</evidence>
<feature type="domain" description="Zn(2)-C6 fungal-type" evidence="8">
    <location>
        <begin position="26"/>
        <end position="54"/>
    </location>
</feature>
<dbReference type="Pfam" id="PF11951">
    <property type="entry name" value="Fungal_trans_2"/>
    <property type="match status" value="1"/>
</dbReference>
<evidence type="ECO:0000256" key="1">
    <source>
        <dbReference type="ARBA" id="ARBA00022723"/>
    </source>
</evidence>
<organism evidence="9 10">
    <name type="scientific">Karstenula rhodostoma CBS 690.94</name>
    <dbReference type="NCBI Taxonomy" id="1392251"/>
    <lineage>
        <taxon>Eukaryota</taxon>
        <taxon>Fungi</taxon>
        <taxon>Dikarya</taxon>
        <taxon>Ascomycota</taxon>
        <taxon>Pezizomycotina</taxon>
        <taxon>Dothideomycetes</taxon>
        <taxon>Pleosporomycetidae</taxon>
        <taxon>Pleosporales</taxon>
        <taxon>Massarineae</taxon>
        <taxon>Didymosphaeriaceae</taxon>
        <taxon>Karstenula</taxon>
    </lineage>
</organism>
<keyword evidence="6" id="KW-0539">Nucleus</keyword>
<dbReference type="PROSITE" id="PS00463">
    <property type="entry name" value="ZN2_CY6_FUNGAL_1"/>
    <property type="match status" value="1"/>
</dbReference>
<feature type="region of interest" description="Disordered" evidence="7">
    <location>
        <begin position="552"/>
        <end position="574"/>
    </location>
</feature>
<keyword evidence="10" id="KW-1185">Reference proteome</keyword>
<protein>
    <recommendedName>
        <fullName evidence="8">Zn(2)-C6 fungal-type domain-containing protein</fullName>
    </recommendedName>
</protein>
<feature type="compositionally biased region" description="Basic and acidic residues" evidence="7">
    <location>
        <begin position="555"/>
        <end position="566"/>
    </location>
</feature>
<dbReference type="EMBL" id="MU001496">
    <property type="protein sequence ID" value="KAF2447399.1"/>
    <property type="molecule type" value="Genomic_DNA"/>
</dbReference>
<accession>A0A9P4PLP2</accession>
<dbReference type="InterPro" id="IPR001138">
    <property type="entry name" value="Zn2Cys6_DnaBD"/>
</dbReference>
<reference evidence="9" key="1">
    <citation type="journal article" date="2020" name="Stud. Mycol.">
        <title>101 Dothideomycetes genomes: a test case for predicting lifestyles and emergence of pathogens.</title>
        <authorList>
            <person name="Haridas S."/>
            <person name="Albert R."/>
            <person name="Binder M."/>
            <person name="Bloem J."/>
            <person name="Labutti K."/>
            <person name="Salamov A."/>
            <person name="Andreopoulos B."/>
            <person name="Baker S."/>
            <person name="Barry K."/>
            <person name="Bills G."/>
            <person name="Bluhm B."/>
            <person name="Cannon C."/>
            <person name="Castanera R."/>
            <person name="Culley D."/>
            <person name="Daum C."/>
            <person name="Ezra D."/>
            <person name="Gonzalez J."/>
            <person name="Henrissat B."/>
            <person name="Kuo A."/>
            <person name="Liang C."/>
            <person name="Lipzen A."/>
            <person name="Lutzoni F."/>
            <person name="Magnuson J."/>
            <person name="Mondo S."/>
            <person name="Nolan M."/>
            <person name="Ohm R."/>
            <person name="Pangilinan J."/>
            <person name="Park H.-J."/>
            <person name="Ramirez L."/>
            <person name="Alfaro M."/>
            <person name="Sun H."/>
            <person name="Tritt A."/>
            <person name="Yoshinaga Y."/>
            <person name="Zwiers L.-H."/>
            <person name="Turgeon B."/>
            <person name="Goodwin S."/>
            <person name="Spatafora J."/>
            <person name="Crous P."/>
            <person name="Grigoriev I."/>
        </authorList>
    </citation>
    <scope>NUCLEOTIDE SEQUENCE</scope>
    <source>
        <strain evidence="9">CBS 690.94</strain>
    </source>
</reference>
<evidence type="ECO:0000256" key="6">
    <source>
        <dbReference type="ARBA" id="ARBA00023242"/>
    </source>
</evidence>
<gene>
    <name evidence="9" type="ORF">P171DRAFT_407518</name>
</gene>
<dbReference type="Gene3D" id="4.10.240.10">
    <property type="entry name" value="Zn(2)-C6 fungal-type DNA-binding domain"/>
    <property type="match status" value="1"/>
</dbReference>
<dbReference type="AlphaFoldDB" id="A0A9P4PLP2"/>
<proteinExistence type="predicted"/>
<keyword evidence="3" id="KW-0805">Transcription regulation</keyword>
<keyword evidence="1" id="KW-0479">Metal-binding</keyword>
<dbReference type="SUPFAM" id="SSF57701">
    <property type="entry name" value="Zn2/Cys6 DNA-binding domain"/>
    <property type="match status" value="1"/>
</dbReference>
<evidence type="ECO:0000256" key="7">
    <source>
        <dbReference type="SAM" id="MobiDB-lite"/>
    </source>
</evidence>
<keyword evidence="4" id="KW-0238">DNA-binding</keyword>
<evidence type="ECO:0000256" key="5">
    <source>
        <dbReference type="ARBA" id="ARBA00023163"/>
    </source>
</evidence>
<dbReference type="PANTHER" id="PTHR36206">
    <property type="entry name" value="ASPERCRYPTIN BIOSYNTHESIS CLUSTER-SPECIFIC TRANSCRIPTION REGULATOR ATNN-RELATED"/>
    <property type="match status" value="1"/>
</dbReference>
<dbReference type="GO" id="GO:0008270">
    <property type="term" value="F:zinc ion binding"/>
    <property type="evidence" value="ECO:0007669"/>
    <property type="project" value="InterPro"/>
</dbReference>
<comment type="caution">
    <text evidence="9">The sequence shown here is derived from an EMBL/GenBank/DDBJ whole genome shotgun (WGS) entry which is preliminary data.</text>
</comment>
<dbReference type="GO" id="GO:0003677">
    <property type="term" value="F:DNA binding"/>
    <property type="evidence" value="ECO:0007669"/>
    <property type="project" value="UniProtKB-KW"/>
</dbReference>
<evidence type="ECO:0000259" key="8">
    <source>
        <dbReference type="PROSITE" id="PS50048"/>
    </source>
</evidence>
<evidence type="ECO:0000313" key="9">
    <source>
        <dbReference type="EMBL" id="KAF2447399.1"/>
    </source>
</evidence>
<dbReference type="OrthoDB" id="2593732at2759"/>
<keyword evidence="5" id="KW-0804">Transcription</keyword>
<name>A0A9P4PLP2_9PLEO</name>
<dbReference type="SMART" id="SM00066">
    <property type="entry name" value="GAL4"/>
    <property type="match status" value="1"/>
</dbReference>
<dbReference type="CDD" id="cd00067">
    <property type="entry name" value="GAL4"/>
    <property type="match status" value="1"/>
</dbReference>
<dbReference type="PANTHER" id="PTHR36206:SF4">
    <property type="entry name" value="HYPOTHETICAL CONSERVED PROTEIN (EUROFUNG)-RELATED"/>
    <property type="match status" value="1"/>
</dbReference>
<keyword evidence="2" id="KW-0862">Zinc</keyword>
<dbReference type="PROSITE" id="PS50048">
    <property type="entry name" value="ZN2_CY6_FUNGAL_2"/>
    <property type="match status" value="1"/>
</dbReference>
<evidence type="ECO:0000256" key="3">
    <source>
        <dbReference type="ARBA" id="ARBA00023015"/>
    </source>
</evidence>